<evidence type="ECO:0000313" key="1">
    <source>
        <dbReference type="EMBL" id="SHK95949.1"/>
    </source>
</evidence>
<protein>
    <submittedName>
        <fullName evidence="1">Uncharacterized protein</fullName>
    </submittedName>
</protein>
<organism evidence="1 2">
    <name type="scientific">Xylanibacter ruminicola</name>
    <name type="common">Prevotella ruminicola</name>
    <dbReference type="NCBI Taxonomy" id="839"/>
    <lineage>
        <taxon>Bacteria</taxon>
        <taxon>Pseudomonadati</taxon>
        <taxon>Bacteroidota</taxon>
        <taxon>Bacteroidia</taxon>
        <taxon>Bacteroidales</taxon>
        <taxon>Prevotellaceae</taxon>
        <taxon>Xylanibacter</taxon>
    </lineage>
</organism>
<proteinExistence type="predicted"/>
<dbReference type="Proteomes" id="UP000184130">
    <property type="component" value="Unassembled WGS sequence"/>
</dbReference>
<accession>A0A1M6WQT3</accession>
<dbReference type="RefSeq" id="WP_073209740.1">
    <property type="nucleotide sequence ID" value="NZ_FRBD01000017.1"/>
</dbReference>
<evidence type="ECO:0000313" key="2">
    <source>
        <dbReference type="Proteomes" id="UP000184130"/>
    </source>
</evidence>
<gene>
    <name evidence="1" type="ORF">SAMN05216463_11796</name>
</gene>
<name>A0A1M6WQT3_XYLRU</name>
<dbReference type="EMBL" id="FRBD01000017">
    <property type="protein sequence ID" value="SHK95949.1"/>
    <property type="molecule type" value="Genomic_DNA"/>
</dbReference>
<sequence length="146" mass="17309">MTQIDFPSAYDNEAVHRQVKLLMMQHKQLNIRVEEEEVWISCQGMTGLRYLLNDDSWDWILGYLQTGDYEDFGVFPSAVSHIVNDGYKENKVKGLVEQGCNILPVSFHRETEAYISLRAFFKFGKLFFRIRRTDDFINYLIEQKLW</sequence>
<reference evidence="1 2" key="1">
    <citation type="submission" date="2016-11" db="EMBL/GenBank/DDBJ databases">
        <authorList>
            <person name="Jaros S."/>
            <person name="Januszkiewicz K."/>
            <person name="Wedrychowicz H."/>
        </authorList>
    </citation>
    <scope>NUCLEOTIDE SEQUENCE [LARGE SCALE GENOMIC DNA]</scope>
    <source>
        <strain evidence="1 2">KHT3</strain>
    </source>
</reference>
<dbReference type="OrthoDB" id="1079856at2"/>
<dbReference type="AlphaFoldDB" id="A0A1M6WQT3"/>